<sequence>MIKFWQTSAKNPDWMLDLRFPLNCDDNVWDGVFSEHTLEHLYPDQVLQLLKELYRTIKPGAWLRISVPDLKKYVKYYCGEEVHELFNRWQTGCEAIRTLTQDYGHLSVWDNTLLAKFFKEAGFINIQEVSFMQGTDKLLLMDQQDRAWESLYMEAQKPINYQY</sequence>
<dbReference type="SUPFAM" id="SSF53335">
    <property type="entry name" value="S-adenosyl-L-methionine-dependent methyltransferases"/>
    <property type="match status" value="1"/>
</dbReference>
<dbReference type="EMBL" id="NRQW01000210">
    <property type="protein sequence ID" value="PLZ90674.1"/>
    <property type="molecule type" value="Genomic_DNA"/>
</dbReference>
<comment type="caution">
    <text evidence="1">The sequence shown here is derived from an EMBL/GenBank/DDBJ whole genome shotgun (WGS) entry which is preliminary data.</text>
</comment>
<protein>
    <recommendedName>
        <fullName evidence="3">Methyltransferase type 11 domain-containing protein</fullName>
    </recommendedName>
</protein>
<dbReference type="Pfam" id="PF13489">
    <property type="entry name" value="Methyltransf_23"/>
    <property type="match status" value="1"/>
</dbReference>
<gene>
    <name evidence="1" type="ORF">CEN44_10295</name>
</gene>
<evidence type="ECO:0000313" key="1">
    <source>
        <dbReference type="EMBL" id="PLZ90674.1"/>
    </source>
</evidence>
<accession>A0A2N6K442</accession>
<dbReference type="InterPro" id="IPR029063">
    <property type="entry name" value="SAM-dependent_MTases_sf"/>
</dbReference>
<dbReference type="Gene3D" id="3.40.50.150">
    <property type="entry name" value="Vaccinia Virus protein VP39"/>
    <property type="match status" value="1"/>
</dbReference>
<evidence type="ECO:0000313" key="2">
    <source>
        <dbReference type="Proteomes" id="UP000235036"/>
    </source>
</evidence>
<organism evidence="1 2">
    <name type="scientific">Fischerella muscicola CCMEE 5323</name>
    <dbReference type="NCBI Taxonomy" id="2019572"/>
    <lineage>
        <taxon>Bacteria</taxon>
        <taxon>Bacillati</taxon>
        <taxon>Cyanobacteriota</taxon>
        <taxon>Cyanophyceae</taxon>
        <taxon>Nostocales</taxon>
        <taxon>Hapalosiphonaceae</taxon>
        <taxon>Fischerella</taxon>
    </lineage>
</organism>
<evidence type="ECO:0008006" key="3">
    <source>
        <dbReference type="Google" id="ProtNLM"/>
    </source>
</evidence>
<keyword evidence="2" id="KW-1185">Reference proteome</keyword>
<dbReference type="Proteomes" id="UP000235036">
    <property type="component" value="Unassembled WGS sequence"/>
</dbReference>
<proteinExistence type="predicted"/>
<dbReference type="AlphaFoldDB" id="A0A2N6K442"/>
<name>A0A2N6K442_FISMU</name>
<reference evidence="1 2" key="1">
    <citation type="submission" date="2017-08" db="EMBL/GenBank/DDBJ databases">
        <title>Genomes of Fischerella (Mastigocladus) sp. strains.</title>
        <authorList>
            <person name="Miller S.R."/>
        </authorList>
    </citation>
    <scope>NUCLEOTIDE SEQUENCE [LARGE SCALE GENOMIC DNA]</scope>
    <source>
        <strain evidence="1 2">CCMEE 5323</strain>
    </source>
</reference>